<organism evidence="2 3">
    <name type="scientific">Trichostrongylus colubriformis</name>
    <name type="common">Black scour worm</name>
    <dbReference type="NCBI Taxonomy" id="6319"/>
    <lineage>
        <taxon>Eukaryota</taxon>
        <taxon>Metazoa</taxon>
        <taxon>Ecdysozoa</taxon>
        <taxon>Nematoda</taxon>
        <taxon>Chromadorea</taxon>
        <taxon>Rhabditida</taxon>
        <taxon>Rhabditina</taxon>
        <taxon>Rhabditomorpha</taxon>
        <taxon>Strongyloidea</taxon>
        <taxon>Trichostrongylidae</taxon>
        <taxon>Trichostrongylus</taxon>
    </lineage>
</organism>
<reference evidence="2 3" key="1">
    <citation type="submission" date="2019-10" db="EMBL/GenBank/DDBJ databases">
        <title>Assembly and Annotation for the nematode Trichostrongylus colubriformis.</title>
        <authorList>
            <person name="Martin J."/>
        </authorList>
    </citation>
    <scope>NUCLEOTIDE SEQUENCE [LARGE SCALE GENOMIC DNA]</scope>
    <source>
        <strain evidence="2">G859</strain>
        <tissue evidence="2">Whole worm</tissue>
    </source>
</reference>
<feature type="region of interest" description="Disordered" evidence="1">
    <location>
        <begin position="1"/>
        <end position="27"/>
    </location>
</feature>
<feature type="compositionally biased region" description="Polar residues" evidence="1">
    <location>
        <begin position="47"/>
        <end position="58"/>
    </location>
</feature>
<dbReference type="AlphaFoldDB" id="A0AAN8F9E7"/>
<feature type="region of interest" description="Disordered" evidence="1">
    <location>
        <begin position="44"/>
        <end position="94"/>
    </location>
</feature>
<feature type="compositionally biased region" description="Basic and acidic residues" evidence="1">
    <location>
        <begin position="153"/>
        <end position="169"/>
    </location>
</feature>
<proteinExistence type="predicted"/>
<feature type="region of interest" description="Disordered" evidence="1">
    <location>
        <begin position="113"/>
        <end position="169"/>
    </location>
</feature>
<dbReference type="EMBL" id="WIXE01013989">
    <property type="protein sequence ID" value="KAK5974662.1"/>
    <property type="molecule type" value="Genomic_DNA"/>
</dbReference>
<gene>
    <name evidence="2" type="ORF">GCK32_011463</name>
</gene>
<dbReference type="Proteomes" id="UP001331761">
    <property type="component" value="Unassembled WGS sequence"/>
</dbReference>
<accession>A0AAN8F9E7</accession>
<keyword evidence="3" id="KW-1185">Reference proteome</keyword>
<evidence type="ECO:0000313" key="2">
    <source>
        <dbReference type="EMBL" id="KAK5974662.1"/>
    </source>
</evidence>
<protein>
    <submittedName>
        <fullName evidence="2">Uncharacterized protein</fullName>
    </submittedName>
</protein>
<evidence type="ECO:0000313" key="3">
    <source>
        <dbReference type="Proteomes" id="UP001331761"/>
    </source>
</evidence>
<evidence type="ECO:0000256" key="1">
    <source>
        <dbReference type="SAM" id="MobiDB-lite"/>
    </source>
</evidence>
<sequence>MPTDADIPEDRSAPTQQTEDQEDMADTVIRLDPRDLHTIIQGVKADATSTSQSPSATHSFKREGFGRSCRQKRDSKDCRLSSPGLPVSRHKKQGTLKTMDPKLSVTYYPRATQETSVAVSKKRRIEEDPPAICAEEKDTGPRNAQKVDNTSAQDRRELTRSLKSNHGKEDCYGWFRRSI</sequence>
<comment type="caution">
    <text evidence="2">The sequence shown here is derived from an EMBL/GenBank/DDBJ whole genome shotgun (WGS) entry which is preliminary data.</text>
</comment>
<feature type="compositionally biased region" description="Basic and acidic residues" evidence="1">
    <location>
        <begin position="60"/>
        <end position="79"/>
    </location>
</feature>
<name>A0AAN8F9E7_TRICO</name>